<dbReference type="HOGENOM" id="CLU_675459_0_0_2"/>
<gene>
    <name evidence="6" type="primary">tiaS</name>
    <name evidence="10" type="ORF">Metlim_1219</name>
</gene>
<accession>H1Z162</accession>
<comment type="subcellular location">
    <subcellularLocation>
        <location evidence="6">Cytoplasm</location>
    </subcellularLocation>
</comment>
<dbReference type="CDD" id="cd04482">
    <property type="entry name" value="RPA2_OBF_like"/>
    <property type="match status" value="1"/>
</dbReference>
<evidence type="ECO:0000256" key="1">
    <source>
        <dbReference type="ARBA" id="ARBA00022490"/>
    </source>
</evidence>
<dbReference type="InParanoid" id="H1Z162"/>
<keyword evidence="1 6" id="KW-0963">Cytoplasm</keyword>
<comment type="function">
    <text evidence="6">ATP-dependent agmatine transferase that catalyzes the formation of 2-agmatinylcytidine (agm2C) at the wobble position (C34) of tRNA(Ile2), converting the codon specificity from AUG to AUA.</text>
</comment>
<dbReference type="InterPro" id="IPR053870">
    <property type="entry name" value="TiaS-like_TCKD"/>
</dbReference>
<evidence type="ECO:0000259" key="7">
    <source>
        <dbReference type="Pfam" id="PF08489"/>
    </source>
</evidence>
<dbReference type="GO" id="GO:0005524">
    <property type="term" value="F:ATP binding"/>
    <property type="evidence" value="ECO:0007669"/>
    <property type="project" value="UniProtKB-KW"/>
</dbReference>
<evidence type="ECO:0000313" key="11">
    <source>
        <dbReference type="Proteomes" id="UP000005741"/>
    </source>
</evidence>
<dbReference type="Pfam" id="PF23783">
    <property type="entry name" value="Zn_ribbon_TiaS"/>
    <property type="match status" value="1"/>
</dbReference>
<evidence type="ECO:0000256" key="2">
    <source>
        <dbReference type="ARBA" id="ARBA00022598"/>
    </source>
</evidence>
<keyword evidence="3 6" id="KW-0819">tRNA processing</keyword>
<dbReference type="GO" id="GO:0005737">
    <property type="term" value="C:cytoplasm"/>
    <property type="evidence" value="ECO:0007669"/>
    <property type="project" value="UniProtKB-SubCell"/>
</dbReference>
<comment type="catalytic activity">
    <reaction evidence="6">
        <text>cytidine(34) in tRNA(Ile2) + agmatine + ATP + H2O = 2-agmatinylcytidine(34) in tRNA(Ile2) + AMP + 2 phosphate + 2 H(+)</text>
        <dbReference type="Rhea" id="RHEA:43608"/>
        <dbReference type="Rhea" id="RHEA-COMP:10625"/>
        <dbReference type="Rhea" id="RHEA-COMP:10626"/>
        <dbReference type="ChEBI" id="CHEBI:15377"/>
        <dbReference type="ChEBI" id="CHEBI:15378"/>
        <dbReference type="ChEBI" id="CHEBI:30616"/>
        <dbReference type="ChEBI" id="CHEBI:43474"/>
        <dbReference type="ChEBI" id="CHEBI:58145"/>
        <dbReference type="ChEBI" id="CHEBI:82748"/>
        <dbReference type="ChEBI" id="CHEBI:83545"/>
        <dbReference type="ChEBI" id="CHEBI:456215"/>
        <dbReference type="EC" id="6.3.4.22"/>
    </reaction>
</comment>
<comment type="similarity">
    <text evidence="6">Belongs to the TiaS family.</text>
</comment>
<feature type="domain" description="TiaS C-terminal zinc ribbon" evidence="9">
    <location>
        <begin position="348"/>
        <end position="387"/>
    </location>
</feature>
<dbReference type="OrthoDB" id="39189at2157"/>
<sequence length="421" mass="46491">MIFRLGLDDTDSPDGMCTTYLASVISDKLISEGIAVNEMLLLRLNPNVKFKTRGNAAACLICVGDMDSAFDTACVLVERYSDFDCENTNPGVVVVAEDARPDSGFYLRALRDFCTIDEAVRLLDSIPDGKVRYRGWKNKRGLIGAAASVSAEPDDCTYELLVYRNPEDKGLRYVDRESLFEAEEKTYPHTWDSVDMVNNAVVCVPHTPDPVLYGIRGESPEWVRRADSYIISQVPERRSVFRTNQGTDAHLTDADAGSIEDGKSYRVPGRVLSVPESGHGGHVSFMLEGMGGSPVRCMAYEPTKNFRNTVRALIPGDLIIVCGSYKGGSINLEKIQVMETAVLTEEKPPVCVCGKRMTSAGSGKGYKCRRCSGKSMVPEISDLKRDLSPGWYEVPPVARRHLSKPLVRDIVKISELNHTNF</sequence>
<evidence type="ECO:0000256" key="3">
    <source>
        <dbReference type="ARBA" id="ARBA00022694"/>
    </source>
</evidence>
<organism evidence="10 11">
    <name type="scientific">Methanoplanus limicola DSM 2279</name>
    <dbReference type="NCBI Taxonomy" id="937775"/>
    <lineage>
        <taxon>Archaea</taxon>
        <taxon>Methanobacteriati</taxon>
        <taxon>Methanobacteriota</taxon>
        <taxon>Stenosarchaea group</taxon>
        <taxon>Methanomicrobia</taxon>
        <taxon>Methanomicrobiales</taxon>
        <taxon>Methanomicrobiaceae</taxon>
        <taxon>Methanoplanus</taxon>
    </lineage>
</organism>
<dbReference type="GO" id="GO:0002101">
    <property type="term" value="P:tRNA wobble cytosine modification"/>
    <property type="evidence" value="ECO:0007669"/>
    <property type="project" value="UniProtKB-UniRule"/>
</dbReference>
<dbReference type="Pfam" id="PF08489">
    <property type="entry name" value="TiaS_FLD"/>
    <property type="match status" value="1"/>
</dbReference>
<keyword evidence="5 6" id="KW-0067">ATP-binding</keyword>
<dbReference type="STRING" id="937775.Metlim_1219"/>
<feature type="domain" description="TiaS-like TCKD" evidence="8">
    <location>
        <begin position="6"/>
        <end position="126"/>
    </location>
</feature>
<dbReference type="Gene3D" id="3.30.70.2200">
    <property type="match status" value="1"/>
</dbReference>
<evidence type="ECO:0000259" key="8">
    <source>
        <dbReference type="Pfam" id="PF22641"/>
    </source>
</evidence>
<dbReference type="InterPro" id="IPR024913">
    <property type="entry name" value="tRNA_Ile2__agm2C_synt"/>
</dbReference>
<dbReference type="PATRIC" id="fig|937775.9.peg.1395"/>
<dbReference type="FunCoup" id="H1Z162">
    <property type="interactions" value="1"/>
</dbReference>
<proteinExistence type="inferred from homology"/>
<dbReference type="RefSeq" id="WP_004077080.1">
    <property type="nucleotide sequence ID" value="NZ_CM001436.1"/>
</dbReference>
<protein>
    <recommendedName>
        <fullName evidence="6">tRNA(Ile2) 2-agmatinylcytidine synthetase TiaS</fullName>
        <shortName evidence="6">tRNA(Ile2)-agm2C synthetase</shortName>
        <ecNumber evidence="6">6.3.4.22</ecNumber>
    </recommendedName>
    <alternativeName>
        <fullName evidence="6">tRNA(Ile2) agmatidine synthetase</fullName>
    </alternativeName>
</protein>
<keyword evidence="4 6" id="KW-0547">Nucleotide-binding</keyword>
<dbReference type="PANTHER" id="PTHR40705">
    <property type="entry name" value="TRNA(ILE2) 2-AGMATINYLCYTIDINE SYNTHETASE TIAS"/>
    <property type="match status" value="1"/>
</dbReference>
<dbReference type="Gene3D" id="2.40.50.1010">
    <property type="match status" value="1"/>
</dbReference>
<dbReference type="Proteomes" id="UP000005741">
    <property type="component" value="Chromosome"/>
</dbReference>
<keyword evidence="11" id="KW-1185">Reference proteome</keyword>
<dbReference type="EMBL" id="CM001436">
    <property type="protein sequence ID" value="EHQ35329.1"/>
    <property type="molecule type" value="Genomic_DNA"/>
</dbReference>
<keyword evidence="2 6" id="KW-0436">Ligase</keyword>
<dbReference type="AlphaFoldDB" id="H1Z162"/>
<dbReference type="EC" id="6.3.4.22" evidence="6"/>
<reference evidence="10 11" key="1">
    <citation type="submission" date="2011-10" db="EMBL/GenBank/DDBJ databases">
        <title>The Improved High-Quality Draft genome of Methanoplanus limicola DSM 2279.</title>
        <authorList>
            <consortium name="US DOE Joint Genome Institute (JGI-PGF)"/>
            <person name="Lucas S."/>
            <person name="Copeland A."/>
            <person name="Lapidus A."/>
            <person name="Glavina del Rio T."/>
            <person name="Dalin E."/>
            <person name="Tice H."/>
            <person name="Bruce D."/>
            <person name="Goodwin L."/>
            <person name="Pitluck S."/>
            <person name="Peters L."/>
            <person name="Mikhailova N."/>
            <person name="Lu M."/>
            <person name="Kyrpides N."/>
            <person name="Mavromatis K."/>
            <person name="Ivanova N."/>
            <person name="Markowitz V."/>
            <person name="Cheng J.-F."/>
            <person name="Hugenholtz P."/>
            <person name="Woyke T."/>
            <person name="Wu D."/>
            <person name="Wirth R."/>
            <person name="Brambilla E.-M."/>
            <person name="Klenk H.-P."/>
            <person name="Eisen J.A."/>
        </authorList>
    </citation>
    <scope>NUCLEOTIDE SEQUENCE [LARGE SCALE GENOMIC DNA]</scope>
    <source>
        <strain evidence="10 11">DSM 2279</strain>
    </source>
</reference>
<evidence type="ECO:0000256" key="4">
    <source>
        <dbReference type="ARBA" id="ARBA00022741"/>
    </source>
</evidence>
<dbReference type="InterPro" id="IPR055394">
    <property type="entry name" value="Zn_ribbon_TiaS"/>
</dbReference>
<name>H1Z162_9EURY</name>
<evidence type="ECO:0000313" key="10">
    <source>
        <dbReference type="EMBL" id="EHQ35329.1"/>
    </source>
</evidence>
<evidence type="ECO:0000256" key="5">
    <source>
        <dbReference type="ARBA" id="ARBA00022840"/>
    </source>
</evidence>
<evidence type="ECO:0000259" key="9">
    <source>
        <dbReference type="Pfam" id="PF23783"/>
    </source>
</evidence>
<dbReference type="HAMAP" id="MF_01892">
    <property type="entry name" value="tRNA_Ile2_agm2C_synt"/>
    <property type="match status" value="1"/>
</dbReference>
<dbReference type="PANTHER" id="PTHR40705:SF1">
    <property type="entry name" value="TRNA(ILE2) 2-AGMATINYLCYTIDINE SYNTHETASE TIAS"/>
    <property type="match status" value="1"/>
</dbReference>
<dbReference type="InterPro" id="IPR013696">
    <property type="entry name" value="TiaS_FLD"/>
</dbReference>
<evidence type="ECO:0000256" key="6">
    <source>
        <dbReference type="HAMAP-Rule" id="MF_01892"/>
    </source>
</evidence>
<dbReference type="Pfam" id="PF22641">
    <property type="entry name" value="TiaS_TCKD"/>
    <property type="match status" value="1"/>
</dbReference>
<dbReference type="Gene3D" id="3.90.600.20">
    <property type="match status" value="1"/>
</dbReference>
<feature type="domain" description="TiaS FLD" evidence="7">
    <location>
        <begin position="140"/>
        <end position="250"/>
    </location>
</feature>
<dbReference type="GO" id="GO:0016879">
    <property type="term" value="F:ligase activity, forming carbon-nitrogen bonds"/>
    <property type="evidence" value="ECO:0007669"/>
    <property type="project" value="UniProtKB-UniRule"/>
</dbReference>